<reference evidence="4 5" key="1">
    <citation type="submission" date="2019-01" db="EMBL/GenBank/DDBJ databases">
        <title>Egibacter rhizosphaerae EGI 80759T.</title>
        <authorList>
            <person name="Chen D.-D."/>
            <person name="Tian Y."/>
            <person name="Jiao J.-Y."/>
            <person name="Zhang X.-T."/>
            <person name="Zhang Y.-G."/>
            <person name="Zhang Y."/>
            <person name="Xiao M."/>
            <person name="Shu W.-S."/>
            <person name="Li W.-J."/>
        </authorList>
    </citation>
    <scope>NUCLEOTIDE SEQUENCE [LARGE SCALE GENOMIC DNA]</scope>
    <source>
        <strain evidence="4 5">EGI 80759</strain>
    </source>
</reference>
<evidence type="ECO:0000256" key="1">
    <source>
        <dbReference type="ARBA" id="ARBA00022747"/>
    </source>
</evidence>
<dbReference type="EMBL" id="CP036402">
    <property type="protein sequence ID" value="QBI21031.1"/>
    <property type="molecule type" value="Genomic_DNA"/>
</dbReference>
<gene>
    <name evidence="4" type="ORF">ER308_16600</name>
</gene>
<feature type="region of interest" description="Disordered" evidence="3">
    <location>
        <begin position="1"/>
        <end position="34"/>
    </location>
</feature>
<keyword evidence="5" id="KW-1185">Reference proteome</keyword>
<keyword evidence="4" id="KW-0540">Nuclease</keyword>
<dbReference type="InterPro" id="IPR044946">
    <property type="entry name" value="Restrct_endonuc_typeI_TRD_sf"/>
</dbReference>
<dbReference type="Proteomes" id="UP000291469">
    <property type="component" value="Chromosome"/>
</dbReference>
<dbReference type="Gene3D" id="3.90.220.20">
    <property type="entry name" value="DNA methylase specificity domains"/>
    <property type="match status" value="2"/>
</dbReference>
<dbReference type="GO" id="GO:0004519">
    <property type="term" value="F:endonuclease activity"/>
    <property type="evidence" value="ECO:0007669"/>
    <property type="project" value="UniProtKB-KW"/>
</dbReference>
<protein>
    <submittedName>
        <fullName evidence="4">Restriction endonuclease subunit S</fullName>
    </submittedName>
</protein>
<sequence>MPATPAPRRDRHRDQTTRSRDPATPQRGHGVNWHPGPLKYWLELNDSGTWGEDPVGTDDTAVVRSTDINLDGSWNIDDVARRSLHPGEKIAKRLSRGDLVVVKSSGSADHLGKTAIVGSDVEALEACFSNFVQRLRPCGQADPRYVWYLLNSKKAASELQLLGTTATGLRNLNGGIIGSVTFPGPRLAEQRAIADFLDAETARIDALIASKERLASALAARSQAITDRSMVPRQLGGVADDGRDEWPVIKLKHIATYYTDGDWIETPYITDDGIRLIQTGNIGPGRFKDQGFRFISEPTFQELRCTEVFPGDVLISRLAGTLGQACVAPDLGTRMITAVDVVILRPTSWVDPEFLVMYLSTSRHLGVAELNARGTTMLRLSRSQVGDMHAPLPPVDIQRQAVWRVHRSLDAVNRVLDKLSSQLGLLRERRQALITSAVSGELEGSGVAA</sequence>
<dbReference type="KEGG" id="erz:ER308_16600"/>
<keyword evidence="4" id="KW-0378">Hydrolase</keyword>
<evidence type="ECO:0000313" key="5">
    <source>
        <dbReference type="Proteomes" id="UP000291469"/>
    </source>
</evidence>
<accession>A0A411YIQ5</accession>
<organism evidence="4 5">
    <name type="scientific">Egibacter rhizosphaerae</name>
    <dbReference type="NCBI Taxonomy" id="1670831"/>
    <lineage>
        <taxon>Bacteria</taxon>
        <taxon>Bacillati</taxon>
        <taxon>Actinomycetota</taxon>
        <taxon>Nitriliruptoria</taxon>
        <taxon>Egibacterales</taxon>
        <taxon>Egibacteraceae</taxon>
        <taxon>Egibacter</taxon>
    </lineage>
</organism>
<keyword evidence="2" id="KW-0238">DNA-binding</keyword>
<dbReference type="GO" id="GO:0009307">
    <property type="term" value="P:DNA restriction-modification system"/>
    <property type="evidence" value="ECO:0007669"/>
    <property type="project" value="UniProtKB-KW"/>
</dbReference>
<name>A0A411YIQ5_9ACTN</name>
<feature type="compositionally biased region" description="Basic and acidic residues" evidence="3">
    <location>
        <begin position="12"/>
        <end position="21"/>
    </location>
</feature>
<dbReference type="PANTHER" id="PTHR30408">
    <property type="entry name" value="TYPE-1 RESTRICTION ENZYME ECOKI SPECIFICITY PROTEIN"/>
    <property type="match status" value="1"/>
</dbReference>
<evidence type="ECO:0000256" key="3">
    <source>
        <dbReference type="SAM" id="MobiDB-lite"/>
    </source>
</evidence>
<evidence type="ECO:0000256" key="2">
    <source>
        <dbReference type="ARBA" id="ARBA00023125"/>
    </source>
</evidence>
<dbReference type="SUPFAM" id="SSF116734">
    <property type="entry name" value="DNA methylase specificity domain"/>
    <property type="match status" value="2"/>
</dbReference>
<dbReference type="OrthoDB" id="3197085at2"/>
<proteinExistence type="predicted"/>
<dbReference type="PANTHER" id="PTHR30408:SF12">
    <property type="entry name" value="TYPE I RESTRICTION ENZYME MJAVIII SPECIFICITY SUBUNIT"/>
    <property type="match status" value="1"/>
</dbReference>
<dbReference type="AlphaFoldDB" id="A0A411YIQ5"/>
<dbReference type="REBASE" id="303589">
    <property type="entry name" value="S.Erh80759ORF16595P"/>
</dbReference>
<keyword evidence="1" id="KW-0680">Restriction system</keyword>
<evidence type="ECO:0000313" key="4">
    <source>
        <dbReference type="EMBL" id="QBI21031.1"/>
    </source>
</evidence>
<keyword evidence="4" id="KW-0255">Endonuclease</keyword>
<dbReference type="InterPro" id="IPR052021">
    <property type="entry name" value="Type-I_RS_S_subunit"/>
</dbReference>
<dbReference type="GO" id="GO:0003677">
    <property type="term" value="F:DNA binding"/>
    <property type="evidence" value="ECO:0007669"/>
    <property type="project" value="UniProtKB-KW"/>
</dbReference>